<evidence type="ECO:0000313" key="3">
    <source>
        <dbReference type="Proteomes" id="UP000219331"/>
    </source>
</evidence>
<dbReference type="Pfam" id="PF06170">
    <property type="entry name" value="DUF983"/>
    <property type="match status" value="1"/>
</dbReference>
<protein>
    <submittedName>
        <fullName evidence="2">Uncharacterized conserved protein, DUF983 family</fullName>
    </submittedName>
</protein>
<keyword evidence="1" id="KW-0812">Transmembrane</keyword>
<keyword evidence="1" id="KW-1133">Transmembrane helix</keyword>
<sequence>MTVTYAGSPELSGAITTSAPNAKPKRDVSRAMMFGAKGRCPACGSGRLYGKYLKVEPVCASCGEELHHHRADDAPPYFTIFLVGHVVLPIALAVEMMMVPPMWLHTVLWLPLIVIMTLACLPPIKGALIGLQWANYMHGFDPNAIGDDEPAYDFGGDGSRT</sequence>
<dbReference type="AlphaFoldDB" id="A0A285TKN0"/>
<feature type="transmembrane region" description="Helical" evidence="1">
    <location>
        <begin position="102"/>
        <end position="121"/>
    </location>
</feature>
<dbReference type="RefSeq" id="WP_067216007.1">
    <property type="nucleotide sequence ID" value="NZ_JAJGNR010000001.1"/>
</dbReference>
<reference evidence="2 3" key="1">
    <citation type="submission" date="2017-08" db="EMBL/GenBank/DDBJ databases">
        <authorList>
            <person name="de Groot N.N."/>
        </authorList>
    </citation>
    <scope>NUCLEOTIDE SEQUENCE [LARGE SCALE GENOMIC DNA]</scope>
    <source>
        <strain evidence="2 3">USBA 352</strain>
    </source>
</reference>
<feature type="transmembrane region" description="Helical" evidence="1">
    <location>
        <begin position="77"/>
        <end position="96"/>
    </location>
</feature>
<dbReference type="Proteomes" id="UP000219331">
    <property type="component" value="Unassembled WGS sequence"/>
</dbReference>
<name>A0A285TKN0_9HYPH</name>
<evidence type="ECO:0000256" key="1">
    <source>
        <dbReference type="SAM" id="Phobius"/>
    </source>
</evidence>
<keyword evidence="1" id="KW-0472">Membrane</keyword>
<keyword evidence="3" id="KW-1185">Reference proteome</keyword>
<dbReference type="STRING" id="538381.GCA_001696535_00685"/>
<evidence type="ECO:0000313" key="2">
    <source>
        <dbReference type="EMBL" id="SOC23089.1"/>
    </source>
</evidence>
<accession>A0A285TKN0</accession>
<dbReference type="InterPro" id="IPR009325">
    <property type="entry name" value="DUF983"/>
</dbReference>
<gene>
    <name evidence="2" type="ORF">SAMN05421512_112246</name>
</gene>
<dbReference type="OrthoDB" id="9799456at2"/>
<organism evidence="2 3">
    <name type="scientific">Stappia indica</name>
    <dbReference type="NCBI Taxonomy" id="538381"/>
    <lineage>
        <taxon>Bacteria</taxon>
        <taxon>Pseudomonadati</taxon>
        <taxon>Pseudomonadota</taxon>
        <taxon>Alphaproteobacteria</taxon>
        <taxon>Hyphomicrobiales</taxon>
        <taxon>Stappiaceae</taxon>
        <taxon>Stappia</taxon>
    </lineage>
</organism>
<proteinExistence type="predicted"/>
<dbReference type="EMBL" id="OBML01000012">
    <property type="protein sequence ID" value="SOC23089.1"/>
    <property type="molecule type" value="Genomic_DNA"/>
</dbReference>